<accession>A0A6C0CIN2</accession>
<evidence type="ECO:0000256" key="1">
    <source>
        <dbReference type="ARBA" id="ARBA00022478"/>
    </source>
</evidence>
<dbReference type="AlphaFoldDB" id="A0A6C0CIN2"/>
<sequence>METIKKDTGRKNKELGVYANNLLSRKVHVPFQYVGQNLKQLLENQIKNRIEGKCSVEGFIKPNSTKILNYSSGLVEANNIIFEVVFECLVCCPVEGQKIKCNVKHLTQAGIRAETSDSPSPVVIYLSRDHHYNNTYFSTVKEDEEITVRVIGQRFELNDEQVSVIGEIVEPKSDKYKKPAGSKKPKLVIA</sequence>
<evidence type="ECO:0000256" key="2">
    <source>
        <dbReference type="ARBA" id="ARBA00023163"/>
    </source>
</evidence>
<dbReference type="InterPro" id="IPR036898">
    <property type="entry name" value="RNA_pol_Rpb7-like_N_sf"/>
</dbReference>
<organism evidence="3">
    <name type="scientific">viral metagenome</name>
    <dbReference type="NCBI Taxonomy" id="1070528"/>
    <lineage>
        <taxon>unclassified sequences</taxon>
        <taxon>metagenomes</taxon>
        <taxon>organismal metagenomes</taxon>
    </lineage>
</organism>
<proteinExistence type="predicted"/>
<dbReference type="EMBL" id="MN739423">
    <property type="protein sequence ID" value="QHT04143.1"/>
    <property type="molecule type" value="Genomic_DNA"/>
</dbReference>
<evidence type="ECO:0000313" key="3">
    <source>
        <dbReference type="EMBL" id="QHT04143.1"/>
    </source>
</evidence>
<protein>
    <recommendedName>
        <fullName evidence="4">S1 motif domain-containing protein</fullName>
    </recommendedName>
</protein>
<name>A0A6C0CIN2_9ZZZZ</name>
<dbReference type="Gene3D" id="3.30.1490.120">
    <property type="entry name" value="RNA polymerase Rpb7-like, N-terminal domain"/>
    <property type="match status" value="1"/>
</dbReference>
<evidence type="ECO:0008006" key="4">
    <source>
        <dbReference type="Google" id="ProtNLM"/>
    </source>
</evidence>
<keyword evidence="2" id="KW-0804">Transcription</keyword>
<dbReference type="GO" id="GO:0000428">
    <property type="term" value="C:DNA-directed RNA polymerase complex"/>
    <property type="evidence" value="ECO:0007669"/>
    <property type="project" value="UniProtKB-KW"/>
</dbReference>
<reference evidence="3" key="1">
    <citation type="journal article" date="2020" name="Nature">
        <title>Giant virus diversity and host interactions through global metagenomics.</title>
        <authorList>
            <person name="Schulz F."/>
            <person name="Roux S."/>
            <person name="Paez-Espino D."/>
            <person name="Jungbluth S."/>
            <person name="Walsh D.A."/>
            <person name="Denef V.J."/>
            <person name="McMahon K.D."/>
            <person name="Konstantinidis K.T."/>
            <person name="Eloe-Fadrosh E.A."/>
            <person name="Kyrpides N.C."/>
            <person name="Woyke T."/>
        </authorList>
    </citation>
    <scope>NUCLEOTIDE SEQUENCE</scope>
    <source>
        <strain evidence="3">GVMAG-M-3300021185-45</strain>
    </source>
</reference>
<keyword evidence="1" id="KW-0240">DNA-directed RNA polymerase</keyword>